<evidence type="ECO:0000256" key="6">
    <source>
        <dbReference type="RuleBase" id="RU000477"/>
    </source>
</evidence>
<evidence type="ECO:0000313" key="8">
    <source>
        <dbReference type="EMBL" id="MBD2766581.1"/>
    </source>
</evidence>
<dbReference type="InterPro" id="IPR023271">
    <property type="entry name" value="Aquaporin-like"/>
</dbReference>
<comment type="caution">
    <text evidence="8">The sequence shown here is derived from an EMBL/GenBank/DDBJ whole genome shotgun (WGS) entry which is preliminary data.</text>
</comment>
<feature type="transmembrane region" description="Helical" evidence="7">
    <location>
        <begin position="41"/>
        <end position="62"/>
    </location>
</feature>
<protein>
    <submittedName>
        <fullName evidence="8">Aquaporin</fullName>
    </submittedName>
</protein>
<dbReference type="RefSeq" id="WP_191003398.1">
    <property type="nucleotide sequence ID" value="NZ_JACXAD010000001.1"/>
</dbReference>
<organism evidence="8 9">
    <name type="scientific">Hymenobacter montanus</name>
    <dbReference type="NCBI Taxonomy" id="2771359"/>
    <lineage>
        <taxon>Bacteria</taxon>
        <taxon>Pseudomonadati</taxon>
        <taxon>Bacteroidota</taxon>
        <taxon>Cytophagia</taxon>
        <taxon>Cytophagales</taxon>
        <taxon>Hymenobacteraceae</taxon>
        <taxon>Hymenobacter</taxon>
    </lineage>
</organism>
<dbReference type="PANTHER" id="PTHR45724:SF13">
    <property type="entry name" value="AQUAPORIN NIP1-1-RELATED"/>
    <property type="match status" value="1"/>
</dbReference>
<accession>A0A927B9H4</accession>
<feature type="transmembrane region" description="Helical" evidence="7">
    <location>
        <begin position="193"/>
        <end position="214"/>
    </location>
</feature>
<dbReference type="PRINTS" id="PR00783">
    <property type="entry name" value="MINTRINSICP"/>
</dbReference>
<comment type="similarity">
    <text evidence="6">Belongs to the MIP/aquaporin (TC 1.A.8) family.</text>
</comment>
<evidence type="ECO:0000256" key="4">
    <source>
        <dbReference type="ARBA" id="ARBA00022989"/>
    </source>
</evidence>
<dbReference type="InterPro" id="IPR034294">
    <property type="entry name" value="Aquaporin_transptr"/>
</dbReference>
<keyword evidence="9" id="KW-1185">Reference proteome</keyword>
<dbReference type="PROSITE" id="PS00221">
    <property type="entry name" value="MIP"/>
    <property type="match status" value="1"/>
</dbReference>
<feature type="transmembrane region" description="Helical" evidence="7">
    <location>
        <begin position="150"/>
        <end position="173"/>
    </location>
</feature>
<dbReference type="Gene3D" id="1.20.1080.10">
    <property type="entry name" value="Glycerol uptake facilitator protein"/>
    <property type="match status" value="1"/>
</dbReference>
<dbReference type="SUPFAM" id="SSF81338">
    <property type="entry name" value="Aquaporin-like"/>
    <property type="match status" value="1"/>
</dbReference>
<keyword evidence="5 7" id="KW-0472">Membrane</keyword>
<dbReference type="PANTHER" id="PTHR45724">
    <property type="entry name" value="AQUAPORIN NIP2-1"/>
    <property type="match status" value="1"/>
</dbReference>
<evidence type="ECO:0000256" key="7">
    <source>
        <dbReference type="SAM" id="Phobius"/>
    </source>
</evidence>
<sequence>MKQQLRPCLVAEALGTAMLVAFGTGAAVVNEQTHALGHGGVAAAFGLVIIIVIQSVGSVSGAHINPAVTLAFWAAGRFPGQRVLPYLGAQFAGALAGSGLVSLLATGDSTLGATLPAHSPSQALGIEVILTFWLMFVILRVTAGSKEEGLLAGVAIGATVGLDALVGGPLTGGSMNPARSLAPALLSGHLSTVWVYMVGPVAGALLAVVVNRLLQSSTSPASSACS</sequence>
<dbReference type="EMBL" id="JACXAD010000001">
    <property type="protein sequence ID" value="MBD2766581.1"/>
    <property type="molecule type" value="Genomic_DNA"/>
</dbReference>
<dbReference type="AlphaFoldDB" id="A0A927B9H4"/>
<keyword evidence="2 6" id="KW-0813">Transport</keyword>
<dbReference type="Pfam" id="PF00230">
    <property type="entry name" value="MIP"/>
    <property type="match status" value="1"/>
</dbReference>
<keyword evidence="3 6" id="KW-0812">Transmembrane</keyword>
<keyword evidence="4 7" id="KW-1133">Transmembrane helix</keyword>
<dbReference type="InterPro" id="IPR000425">
    <property type="entry name" value="MIP"/>
</dbReference>
<feature type="transmembrane region" description="Helical" evidence="7">
    <location>
        <begin position="124"/>
        <end position="143"/>
    </location>
</feature>
<evidence type="ECO:0000256" key="2">
    <source>
        <dbReference type="ARBA" id="ARBA00022448"/>
    </source>
</evidence>
<evidence type="ECO:0000256" key="5">
    <source>
        <dbReference type="ARBA" id="ARBA00023136"/>
    </source>
</evidence>
<dbReference type="Proteomes" id="UP000612233">
    <property type="component" value="Unassembled WGS sequence"/>
</dbReference>
<gene>
    <name evidence="8" type="ORF">IC235_01585</name>
</gene>
<feature type="transmembrane region" description="Helical" evidence="7">
    <location>
        <begin position="83"/>
        <end position="104"/>
    </location>
</feature>
<evidence type="ECO:0000256" key="1">
    <source>
        <dbReference type="ARBA" id="ARBA00004141"/>
    </source>
</evidence>
<dbReference type="InterPro" id="IPR022357">
    <property type="entry name" value="MIP_CS"/>
</dbReference>
<name>A0A927B9H4_9BACT</name>
<evidence type="ECO:0000313" key="9">
    <source>
        <dbReference type="Proteomes" id="UP000612233"/>
    </source>
</evidence>
<dbReference type="GO" id="GO:0015267">
    <property type="term" value="F:channel activity"/>
    <property type="evidence" value="ECO:0007669"/>
    <property type="project" value="InterPro"/>
</dbReference>
<comment type="subcellular location">
    <subcellularLocation>
        <location evidence="1">Membrane</location>
        <topology evidence="1">Multi-pass membrane protein</topology>
    </subcellularLocation>
</comment>
<feature type="transmembrane region" description="Helical" evidence="7">
    <location>
        <begin position="9"/>
        <end position="29"/>
    </location>
</feature>
<reference evidence="8" key="1">
    <citation type="submission" date="2020-09" db="EMBL/GenBank/DDBJ databases">
        <authorList>
            <person name="Kim M.K."/>
        </authorList>
    </citation>
    <scope>NUCLEOTIDE SEQUENCE</scope>
    <source>
        <strain evidence="8">BT664</strain>
    </source>
</reference>
<dbReference type="GO" id="GO:0016020">
    <property type="term" value="C:membrane"/>
    <property type="evidence" value="ECO:0007669"/>
    <property type="project" value="UniProtKB-SubCell"/>
</dbReference>
<evidence type="ECO:0000256" key="3">
    <source>
        <dbReference type="ARBA" id="ARBA00022692"/>
    </source>
</evidence>
<proteinExistence type="inferred from homology"/>